<evidence type="ECO:0000256" key="2">
    <source>
        <dbReference type="ARBA" id="ARBA00022598"/>
    </source>
</evidence>
<evidence type="ECO:0000256" key="8">
    <source>
        <dbReference type="SAM" id="MobiDB-lite"/>
    </source>
</evidence>
<sequence>MAQKIREEADLLVNILGKEGEKMSIILPISFAFAVLTSEFGPRQPSADRKEEHSTYYIGTSVLQQCPAFGHIRGLQWLGKLLLERRTCLILFSHQSDSIFGRTSTEKHKEICQDVYLQPYKNNTLEKQTKERSYCETCSKFLADRQHTVVAQTSAHVHMGLNPLRPQIEASMKKTWKEGRCILSSAINADGEIIDARLKGGTETESGDSRFDMGRSSASCRRPDRRRDEGEGYVITTNYTDEWRQWWFNPENNTQTPRSPEMNSFGDFVNRVLRVISAKYDGVVPNVNNAPDPVPTGNNGDEYDPTFASEIDDLLKDYINAMESVKLRLGIQTVMAISARGNLNALAQAVPERLSVDILRGHTLGNPAHLFKRIDEKMADVWQAMFGGGASMEQPKEAAVSKRKAAAAAKKAGAKNDIANNGNAVKMVEMVQLEDEIAAQGIWNAKFGTSRRNIDKGGGTRARRLHPVTICGGLVLRALASDTPSFGKLSKLLFIPGTPLLLERPRTYTIGQWPRTPTPCGSPVQPKLHGNL</sequence>
<dbReference type="GO" id="GO:0006431">
    <property type="term" value="P:methionyl-tRNA aminoacylation"/>
    <property type="evidence" value="ECO:0007669"/>
    <property type="project" value="TreeGrafter"/>
</dbReference>
<proteinExistence type="inferred from homology"/>
<dbReference type="GO" id="GO:0005829">
    <property type="term" value="C:cytosol"/>
    <property type="evidence" value="ECO:0007669"/>
    <property type="project" value="TreeGrafter"/>
</dbReference>
<keyword evidence="11" id="KW-1185">Reference proteome</keyword>
<dbReference type="PANTHER" id="PTHR45765">
    <property type="entry name" value="METHIONINE--TRNA LIGASE"/>
    <property type="match status" value="1"/>
</dbReference>
<dbReference type="STRING" id="930990.A0A067MXS7"/>
<keyword evidence="4 7" id="KW-0067">ATP-binding</keyword>
<keyword evidence="6 7" id="KW-0030">Aminoacyl-tRNA synthetase</keyword>
<dbReference type="OrthoDB" id="5844513at2759"/>
<reference evidence="11" key="1">
    <citation type="journal article" date="2014" name="Proc. Natl. Acad. Sci. U.S.A.">
        <title>Extensive sampling of basidiomycete genomes demonstrates inadequacy of the white-rot/brown-rot paradigm for wood decay fungi.</title>
        <authorList>
            <person name="Riley R."/>
            <person name="Salamov A.A."/>
            <person name="Brown D.W."/>
            <person name="Nagy L.G."/>
            <person name="Floudas D."/>
            <person name="Held B.W."/>
            <person name="Levasseur A."/>
            <person name="Lombard V."/>
            <person name="Morin E."/>
            <person name="Otillar R."/>
            <person name="Lindquist E.A."/>
            <person name="Sun H."/>
            <person name="LaButti K.M."/>
            <person name="Schmutz J."/>
            <person name="Jabbour D."/>
            <person name="Luo H."/>
            <person name="Baker S.E."/>
            <person name="Pisabarro A.G."/>
            <person name="Walton J.D."/>
            <person name="Blanchette R.A."/>
            <person name="Henrissat B."/>
            <person name="Martin F."/>
            <person name="Cullen D."/>
            <person name="Hibbett D.S."/>
            <person name="Grigoriev I.V."/>
        </authorList>
    </citation>
    <scope>NUCLEOTIDE SEQUENCE [LARGE SCALE GENOMIC DNA]</scope>
    <source>
        <strain evidence="11">FD-172 SS1</strain>
    </source>
</reference>
<dbReference type="InterPro" id="IPR015413">
    <property type="entry name" value="Methionyl/Leucyl_tRNA_Synth"/>
</dbReference>
<evidence type="ECO:0000256" key="1">
    <source>
        <dbReference type="ARBA" id="ARBA00005594"/>
    </source>
</evidence>
<evidence type="ECO:0000256" key="3">
    <source>
        <dbReference type="ARBA" id="ARBA00022741"/>
    </source>
</evidence>
<keyword evidence="2 7" id="KW-0436">Ligase</keyword>
<evidence type="ECO:0000313" key="10">
    <source>
        <dbReference type="EMBL" id="KDQ19510.1"/>
    </source>
</evidence>
<name>A0A067MXS7_BOTB1</name>
<protein>
    <recommendedName>
        <fullName evidence="9">Methionyl/Leucyl tRNA synthetase domain-containing protein</fullName>
    </recommendedName>
</protein>
<feature type="domain" description="Methionyl/Leucyl tRNA synthetase" evidence="9">
    <location>
        <begin position="98"/>
        <end position="146"/>
    </location>
</feature>
<dbReference type="GO" id="GO:0004825">
    <property type="term" value="F:methionine-tRNA ligase activity"/>
    <property type="evidence" value="ECO:0007669"/>
    <property type="project" value="InterPro"/>
</dbReference>
<evidence type="ECO:0000256" key="4">
    <source>
        <dbReference type="ARBA" id="ARBA00022840"/>
    </source>
</evidence>
<dbReference type="SUPFAM" id="SSF47323">
    <property type="entry name" value="Anticodon-binding domain of a subclass of class I aminoacyl-tRNA synthetases"/>
    <property type="match status" value="1"/>
</dbReference>
<feature type="compositionally biased region" description="Basic and acidic residues" evidence="8">
    <location>
        <begin position="199"/>
        <end position="213"/>
    </location>
</feature>
<dbReference type="InterPro" id="IPR023458">
    <property type="entry name" value="Met-tRNA_ligase_1"/>
</dbReference>
<evidence type="ECO:0000259" key="9">
    <source>
        <dbReference type="Pfam" id="PF09334"/>
    </source>
</evidence>
<evidence type="ECO:0000256" key="6">
    <source>
        <dbReference type="ARBA" id="ARBA00023146"/>
    </source>
</evidence>
<dbReference type="SUPFAM" id="SSF52374">
    <property type="entry name" value="Nucleotidylyl transferase"/>
    <property type="match status" value="1"/>
</dbReference>
<dbReference type="Pfam" id="PF09334">
    <property type="entry name" value="tRNA-synt_1g"/>
    <property type="match status" value="1"/>
</dbReference>
<keyword evidence="3 7" id="KW-0547">Nucleotide-binding</keyword>
<feature type="region of interest" description="Disordered" evidence="8">
    <location>
        <begin position="512"/>
        <end position="532"/>
    </location>
</feature>
<dbReference type="HOGENOM" id="CLU_511892_0_0_1"/>
<dbReference type="Gene3D" id="1.10.730.10">
    <property type="entry name" value="Isoleucyl-tRNA Synthetase, Domain 1"/>
    <property type="match status" value="1"/>
</dbReference>
<dbReference type="PANTHER" id="PTHR45765:SF1">
    <property type="entry name" value="METHIONINE--TRNA LIGASE, CYTOPLASMIC"/>
    <property type="match status" value="1"/>
</dbReference>
<evidence type="ECO:0000256" key="7">
    <source>
        <dbReference type="RuleBase" id="RU363039"/>
    </source>
</evidence>
<dbReference type="InterPro" id="IPR009080">
    <property type="entry name" value="tRNAsynth_Ia_anticodon-bd"/>
</dbReference>
<dbReference type="AlphaFoldDB" id="A0A067MXS7"/>
<dbReference type="Proteomes" id="UP000027195">
    <property type="component" value="Unassembled WGS sequence"/>
</dbReference>
<dbReference type="Gene3D" id="2.170.220.10">
    <property type="match status" value="1"/>
</dbReference>
<gene>
    <name evidence="10" type="ORF">BOTBODRAFT_41696</name>
</gene>
<comment type="similarity">
    <text evidence="1 7">Belongs to the class-I aminoacyl-tRNA synthetase family.</text>
</comment>
<dbReference type="EMBL" id="KL198019">
    <property type="protein sequence ID" value="KDQ19510.1"/>
    <property type="molecule type" value="Genomic_DNA"/>
</dbReference>
<feature type="region of interest" description="Disordered" evidence="8">
    <location>
        <begin position="199"/>
        <end position="226"/>
    </location>
</feature>
<dbReference type="GO" id="GO:0005524">
    <property type="term" value="F:ATP binding"/>
    <property type="evidence" value="ECO:0007669"/>
    <property type="project" value="UniProtKB-KW"/>
</dbReference>
<evidence type="ECO:0000256" key="5">
    <source>
        <dbReference type="ARBA" id="ARBA00022917"/>
    </source>
</evidence>
<dbReference type="InParanoid" id="A0A067MXS7"/>
<organism evidence="10 11">
    <name type="scientific">Botryobasidium botryosum (strain FD-172 SS1)</name>
    <dbReference type="NCBI Taxonomy" id="930990"/>
    <lineage>
        <taxon>Eukaryota</taxon>
        <taxon>Fungi</taxon>
        <taxon>Dikarya</taxon>
        <taxon>Basidiomycota</taxon>
        <taxon>Agaricomycotina</taxon>
        <taxon>Agaricomycetes</taxon>
        <taxon>Cantharellales</taxon>
        <taxon>Botryobasidiaceae</taxon>
        <taxon>Botryobasidium</taxon>
    </lineage>
</organism>
<accession>A0A067MXS7</accession>
<keyword evidence="5 7" id="KW-0648">Protein biosynthesis</keyword>
<evidence type="ECO:0000313" key="11">
    <source>
        <dbReference type="Proteomes" id="UP000027195"/>
    </source>
</evidence>